<keyword evidence="4" id="KW-1185">Reference proteome</keyword>
<dbReference type="PANTHER" id="PTHR34351">
    <property type="entry name" value="SLR1927 PROTEIN-RELATED"/>
    <property type="match status" value="1"/>
</dbReference>
<comment type="caution">
    <text evidence="3">The sequence shown here is derived from an EMBL/GenBank/DDBJ whole genome shotgun (WGS) entry which is preliminary data.</text>
</comment>
<accession>A0AAE3L178</accession>
<dbReference type="Proteomes" id="UP001204445">
    <property type="component" value="Unassembled WGS sequence"/>
</dbReference>
<dbReference type="EMBL" id="JANUCT010000007">
    <property type="protein sequence ID" value="MCS3903205.1"/>
    <property type="molecule type" value="Genomic_DNA"/>
</dbReference>
<dbReference type="PANTHER" id="PTHR34351:SF1">
    <property type="entry name" value="SLR1927 PROTEIN"/>
    <property type="match status" value="1"/>
</dbReference>
<evidence type="ECO:0000313" key="4">
    <source>
        <dbReference type="Proteomes" id="UP001204445"/>
    </source>
</evidence>
<dbReference type="RefSeq" id="WP_259054831.1">
    <property type="nucleotide sequence ID" value="NZ_JANUCT010000007.1"/>
</dbReference>
<proteinExistence type="predicted"/>
<dbReference type="AlphaFoldDB" id="A0AAE3L178"/>
<evidence type="ECO:0000259" key="2">
    <source>
        <dbReference type="Pfam" id="PF01882"/>
    </source>
</evidence>
<reference evidence="3" key="1">
    <citation type="submission" date="2022-08" db="EMBL/GenBank/DDBJ databases">
        <title>Genomic Encyclopedia of Type Strains, Phase III (KMG-III): the genomes of soil and plant-associated and newly described type strains.</title>
        <authorList>
            <person name="Whitman W."/>
        </authorList>
    </citation>
    <scope>NUCLEOTIDE SEQUENCE</scope>
    <source>
        <strain evidence="3">HMT 1</strain>
    </source>
</reference>
<keyword evidence="1" id="KW-1133">Transmembrane helix</keyword>
<feature type="domain" description="DUF58" evidence="2">
    <location>
        <begin position="220"/>
        <end position="250"/>
    </location>
</feature>
<keyword evidence="1" id="KW-0812">Transmembrane</keyword>
<name>A0AAE3L178_9GAMM</name>
<organism evidence="3 4">
    <name type="scientific">Methylohalomonas lacus</name>
    <dbReference type="NCBI Taxonomy" id="398773"/>
    <lineage>
        <taxon>Bacteria</taxon>
        <taxon>Pseudomonadati</taxon>
        <taxon>Pseudomonadota</taxon>
        <taxon>Gammaproteobacteria</taxon>
        <taxon>Methylohalomonadales</taxon>
        <taxon>Methylohalomonadaceae</taxon>
        <taxon>Methylohalomonas</taxon>
    </lineage>
</organism>
<dbReference type="Pfam" id="PF01882">
    <property type="entry name" value="DUF58"/>
    <property type="match status" value="1"/>
</dbReference>
<keyword evidence="1" id="KW-0472">Membrane</keyword>
<feature type="transmembrane region" description="Helical" evidence="1">
    <location>
        <begin position="24"/>
        <end position="47"/>
    </location>
</feature>
<protein>
    <submittedName>
        <fullName evidence="3">Uncharacterized protein (DUF58 family)</fullName>
    </submittedName>
</protein>
<feature type="transmembrane region" description="Helical" evidence="1">
    <location>
        <begin position="53"/>
        <end position="73"/>
    </location>
</feature>
<evidence type="ECO:0000313" key="3">
    <source>
        <dbReference type="EMBL" id="MCS3903205.1"/>
    </source>
</evidence>
<dbReference type="InterPro" id="IPR002881">
    <property type="entry name" value="DUF58"/>
</dbReference>
<gene>
    <name evidence="3" type="ORF">J2T55_001225</name>
</gene>
<evidence type="ECO:0000256" key="1">
    <source>
        <dbReference type="SAM" id="Phobius"/>
    </source>
</evidence>
<sequence>MAASTLSAGYASLRQRFGLNRRRIFILPTTAGLLFAATLTVMLLGAINYDNSLAYGLTFLIASLMPVAILHTYRNLAGLELSSAAPQPVFAGEPLHLPVVLDNRGLPARAAIELHHLAGRRPWQRARSGARTLSLEADSLRTVELPVQHLDRGIHTLGRVRIGSRFPLGLFYTWSDFACNCTAVVYPKPAGNLPLPASTHDQGEDLIGELSGSDDFVGFRGYRPGDSMRSIDWKAVARGQELLVKRFSGSGTRQIDLDWDTTRALGNTEARLSQLCRWVLDAERQGLRYRLRLPGVELSLDNGPQHRHACLLALSRYGH</sequence>